<evidence type="ECO:0000313" key="10">
    <source>
        <dbReference type="Proteomes" id="UP000798808"/>
    </source>
</evidence>
<protein>
    <submittedName>
        <fullName evidence="9">Tetratricopeptide repeat protein</fullName>
    </submittedName>
</protein>
<dbReference type="InterPro" id="IPR019734">
    <property type="entry name" value="TPR_rpt"/>
</dbReference>
<dbReference type="SUPFAM" id="SSF48452">
    <property type="entry name" value="TPR-like"/>
    <property type="match status" value="2"/>
</dbReference>
<name>A0ABW9RLZ6_9BACT</name>
<evidence type="ECO:0000256" key="2">
    <source>
        <dbReference type="ARBA" id="ARBA00022490"/>
    </source>
</evidence>
<accession>A0ABW9RLZ6</accession>
<feature type="repeat" description="TPR" evidence="6">
    <location>
        <begin position="156"/>
        <end position="189"/>
    </location>
</feature>
<dbReference type="Gene3D" id="1.25.40.10">
    <property type="entry name" value="Tetratricopeptide repeat domain"/>
    <property type="match status" value="2"/>
</dbReference>
<dbReference type="InterPro" id="IPR051476">
    <property type="entry name" value="Bac_ResReg_Asp_Phosphatase"/>
</dbReference>
<evidence type="ECO:0000313" key="9">
    <source>
        <dbReference type="EMBL" id="MTI25119.1"/>
    </source>
</evidence>
<dbReference type="EMBL" id="SMLW01000486">
    <property type="protein sequence ID" value="MTI25119.1"/>
    <property type="molecule type" value="Genomic_DNA"/>
</dbReference>
<dbReference type="PANTHER" id="PTHR46630">
    <property type="entry name" value="TETRATRICOPEPTIDE REPEAT PROTEIN 29"/>
    <property type="match status" value="1"/>
</dbReference>
<keyword evidence="8" id="KW-0472">Membrane</keyword>
<keyword evidence="2" id="KW-0963">Cytoplasm</keyword>
<dbReference type="SMART" id="SM00028">
    <property type="entry name" value="TPR"/>
    <property type="match status" value="5"/>
</dbReference>
<feature type="coiled-coil region" evidence="7">
    <location>
        <begin position="413"/>
        <end position="442"/>
    </location>
</feature>
<evidence type="ECO:0000256" key="6">
    <source>
        <dbReference type="PROSITE-ProRule" id="PRU00339"/>
    </source>
</evidence>
<organism evidence="9 10">
    <name type="scientific">Fulvivirga kasyanovii</name>
    <dbReference type="NCBI Taxonomy" id="396812"/>
    <lineage>
        <taxon>Bacteria</taxon>
        <taxon>Pseudomonadati</taxon>
        <taxon>Bacteroidota</taxon>
        <taxon>Cytophagia</taxon>
        <taxon>Cytophagales</taxon>
        <taxon>Fulvivirgaceae</taxon>
        <taxon>Fulvivirga</taxon>
    </lineage>
</organism>
<dbReference type="SUPFAM" id="SSF46894">
    <property type="entry name" value="C-terminal effector domain of the bipartite response regulators"/>
    <property type="match status" value="1"/>
</dbReference>
<dbReference type="PROSITE" id="PS50005">
    <property type="entry name" value="TPR"/>
    <property type="match status" value="2"/>
</dbReference>
<comment type="caution">
    <text evidence="9">The sequence shown here is derived from an EMBL/GenBank/DDBJ whole genome shotgun (WGS) entry which is preliminary data.</text>
</comment>
<dbReference type="Gene3D" id="1.10.10.10">
    <property type="entry name" value="Winged helix-like DNA-binding domain superfamily/Winged helix DNA-binding domain"/>
    <property type="match status" value="1"/>
</dbReference>
<proteinExistence type="inferred from homology"/>
<dbReference type="Pfam" id="PF13424">
    <property type="entry name" value="TPR_12"/>
    <property type="match status" value="2"/>
</dbReference>
<evidence type="ECO:0000256" key="3">
    <source>
        <dbReference type="ARBA" id="ARBA00022737"/>
    </source>
</evidence>
<dbReference type="PANTHER" id="PTHR46630:SF1">
    <property type="entry name" value="TETRATRICOPEPTIDE REPEAT PROTEIN 29"/>
    <property type="match status" value="1"/>
</dbReference>
<dbReference type="Pfam" id="PF13181">
    <property type="entry name" value="TPR_8"/>
    <property type="match status" value="1"/>
</dbReference>
<evidence type="ECO:0000256" key="7">
    <source>
        <dbReference type="SAM" id="Coils"/>
    </source>
</evidence>
<comment type="similarity">
    <text evidence="5">Belongs to the Rap family.</text>
</comment>
<feature type="repeat" description="TPR" evidence="6">
    <location>
        <begin position="115"/>
        <end position="148"/>
    </location>
</feature>
<keyword evidence="10" id="KW-1185">Reference proteome</keyword>
<keyword evidence="3" id="KW-0677">Repeat</keyword>
<evidence type="ECO:0000256" key="8">
    <source>
        <dbReference type="SAM" id="Phobius"/>
    </source>
</evidence>
<evidence type="ECO:0000256" key="5">
    <source>
        <dbReference type="ARBA" id="ARBA00038253"/>
    </source>
</evidence>
<dbReference type="InterPro" id="IPR011990">
    <property type="entry name" value="TPR-like_helical_dom_sf"/>
</dbReference>
<dbReference type="Proteomes" id="UP000798808">
    <property type="component" value="Unassembled WGS sequence"/>
</dbReference>
<dbReference type="InterPro" id="IPR016032">
    <property type="entry name" value="Sig_transdc_resp-reg_C-effctor"/>
</dbReference>
<evidence type="ECO:0000256" key="1">
    <source>
        <dbReference type="ARBA" id="ARBA00004496"/>
    </source>
</evidence>
<keyword evidence="4 6" id="KW-0802">TPR repeat</keyword>
<feature type="transmembrane region" description="Helical" evidence="8">
    <location>
        <begin position="392"/>
        <end position="410"/>
    </location>
</feature>
<comment type="subcellular location">
    <subcellularLocation>
        <location evidence="1">Cytoplasm</location>
    </subcellularLocation>
</comment>
<dbReference type="RefSeq" id="WP_155171154.1">
    <property type="nucleotide sequence ID" value="NZ_BAAAFL010000012.1"/>
</dbReference>
<reference evidence="9 10" key="1">
    <citation type="submission" date="2019-02" db="EMBL/GenBank/DDBJ databases">
        <authorList>
            <person name="Goldberg S.R."/>
            <person name="Haltli B.A."/>
            <person name="Correa H."/>
            <person name="Russell K.G."/>
        </authorList>
    </citation>
    <scope>NUCLEOTIDE SEQUENCE [LARGE SCALE GENOMIC DNA]</scope>
    <source>
        <strain evidence="9 10">JCM 16186</strain>
    </source>
</reference>
<keyword evidence="8" id="KW-0812">Transmembrane</keyword>
<keyword evidence="7" id="KW-0175">Coiled coil</keyword>
<evidence type="ECO:0000256" key="4">
    <source>
        <dbReference type="ARBA" id="ARBA00022803"/>
    </source>
</evidence>
<gene>
    <name evidence="9" type="ORF">E1163_09220</name>
</gene>
<keyword evidence="8" id="KW-1133">Transmembrane helix</keyword>
<dbReference type="InterPro" id="IPR036388">
    <property type="entry name" value="WH-like_DNA-bd_sf"/>
</dbReference>
<sequence length="569" mass="64816">MKSPYILCLLFIVSIYADGQSKKDSLLSVLHASDDTSRVLIYQELARFYSHGSTDSALYYTHLALEESEKAGYESGKIRSYWILGLLYSNQGDFPKSIAYCKKTLPLLTDSLQISSVLNNLGGAYFDMGSWDEGIEYFLQSLRIKERHNASRRQLAAAYQNLGACYQTVGDLNTALSYTNDAYDLYGEIDNKLKQGDVMMNIALIYQGQDNIPKAREAFSTTIAIQREINNLKGLSNTYSGVGALMHLQKKYDSALYFLERSLSLADSVQNYHYTIMSTVNIAGVWYDKGDYQKAIDLTKSAIVGLDSMPALKLLRDSYEIQAKAYDKLGMVQDALWSYKHFYHVRDSLLNKEKLQDIHEMKLQYETERQEIVMARLKAEVVAKNAQAKTSAFMALLGFIGIIALGYILYLRSKLHKQRMARLEAEKKQKQYELEMKEQELSGLSMNMLVKTNTLKLIKEKISNGKGSYNAEAIKAIDNNLKFDKEWDVFKLHFEKVHQGFFERLSKTCPNITPNEQKLCAYLKMNFSTKEVSKIANVSVSAVDKSRQRLRKKLNIDSKENLVSFIQGI</sequence>